<dbReference type="Pfam" id="PF12894">
    <property type="entry name" value="ANAPC4_WD40"/>
    <property type="match status" value="1"/>
</dbReference>
<evidence type="ECO:0000259" key="6">
    <source>
        <dbReference type="Pfam" id="PF12894"/>
    </source>
</evidence>
<evidence type="ECO:0000256" key="4">
    <source>
        <dbReference type="ARBA" id="ARBA00023069"/>
    </source>
</evidence>
<organism evidence="7 8">
    <name type="scientific">Ignicoccus hospitalis (strain KIN4/I / DSM 18386 / JCM 14125)</name>
    <dbReference type="NCBI Taxonomy" id="453591"/>
    <lineage>
        <taxon>Archaea</taxon>
        <taxon>Thermoproteota</taxon>
        <taxon>Thermoprotei</taxon>
        <taxon>Desulfurococcales</taxon>
        <taxon>Desulfurococcaceae</taxon>
        <taxon>Ignicoccus</taxon>
    </lineage>
</organism>
<keyword evidence="8" id="KW-1185">Reference proteome</keyword>
<dbReference type="SMART" id="SM00320">
    <property type="entry name" value="WD40"/>
    <property type="match status" value="4"/>
</dbReference>
<dbReference type="InterPro" id="IPR015943">
    <property type="entry name" value="WD40/YVTN_repeat-like_dom_sf"/>
</dbReference>
<keyword evidence="5" id="KW-0966">Cell projection</keyword>
<dbReference type="InterPro" id="IPR001680">
    <property type="entry name" value="WD40_rpt"/>
</dbReference>
<dbReference type="SUPFAM" id="SSF50978">
    <property type="entry name" value="WD40 repeat-like"/>
    <property type="match status" value="1"/>
</dbReference>
<dbReference type="GeneID" id="5562929"/>
<comment type="subcellular location">
    <subcellularLocation>
        <location evidence="1">Cell projection</location>
        <location evidence="1">Cilium</location>
    </subcellularLocation>
</comment>
<evidence type="ECO:0000256" key="2">
    <source>
        <dbReference type="ARBA" id="ARBA00022574"/>
    </source>
</evidence>
<keyword evidence="4" id="KW-0969">Cilium</keyword>
<accession>A8A9Z1</accession>
<proteinExistence type="predicted"/>
<dbReference type="PANTHER" id="PTHR12764">
    <property type="entry name" value="WD REPEAT DOMAIN-RELATED"/>
    <property type="match status" value="1"/>
</dbReference>
<evidence type="ECO:0000313" key="7">
    <source>
        <dbReference type="EMBL" id="ABU81743.1"/>
    </source>
</evidence>
<evidence type="ECO:0000313" key="8">
    <source>
        <dbReference type="Proteomes" id="UP000000262"/>
    </source>
</evidence>
<sequence>MQKLSLNLEKDFTFFTEGGSLSIDTKDNLLAIAVSKASPRGERNDEEGGHAYVVTKKGKVIMSWRFDSQKGFNCAAFKPDSDVVIFGNDDGSLYVFKTDGEMIKKVDLDAAIYSCAFSPSGSFVALGTEGGKVSVRDSSFEPLWEYLAEDNVWGLSWSPDERYVAVASHDGHLYVLTKPKEVWKDDLGAPVNKAKWCGNYLAASTWEGLVVTYDASDPQSPSKLWEGRLGSNVWGLDFDDACSYLAAGSRGSDLVIFDTEGNMTLSVKPGPVDDLSWRGPSLAVASKNKVEVFKTMSCVPYILPTLKRFKAASFSKPENIDFIEMSKLFYALLGRPKKVKVNGETYWVKVIDGDFLYIFSQHDGEVEVEIVDEG</sequence>
<evidence type="ECO:0000256" key="5">
    <source>
        <dbReference type="ARBA" id="ARBA00023273"/>
    </source>
</evidence>
<dbReference type="PhylomeDB" id="A8A9Z1"/>
<dbReference type="InterPro" id="IPR039857">
    <property type="entry name" value="Ift122/121"/>
</dbReference>
<dbReference type="AlphaFoldDB" id="A8A9Z1"/>
<evidence type="ECO:0000256" key="1">
    <source>
        <dbReference type="ARBA" id="ARBA00004138"/>
    </source>
</evidence>
<dbReference type="Gene3D" id="2.130.10.10">
    <property type="entry name" value="YVTN repeat-like/Quinoprotein amine dehydrogenase"/>
    <property type="match status" value="2"/>
</dbReference>
<dbReference type="RefSeq" id="WP_011998595.1">
    <property type="nucleotide sequence ID" value="NC_009776.1"/>
</dbReference>
<protein>
    <submittedName>
        <fullName evidence="7">WD-40 repeat protein</fullName>
    </submittedName>
</protein>
<dbReference type="STRING" id="453591.Igni_0561"/>
<dbReference type="EMBL" id="CP000816">
    <property type="protein sequence ID" value="ABU81743.1"/>
    <property type="molecule type" value="Genomic_DNA"/>
</dbReference>
<keyword evidence="2" id="KW-0853">WD repeat</keyword>
<dbReference type="PANTHER" id="PTHR12764:SF5">
    <property type="entry name" value="LD29485P"/>
    <property type="match status" value="1"/>
</dbReference>
<gene>
    <name evidence="7" type="ordered locus">Igni_0561</name>
</gene>
<dbReference type="InterPro" id="IPR024977">
    <property type="entry name" value="Apc4-like_WD40_dom"/>
</dbReference>
<dbReference type="InterPro" id="IPR036322">
    <property type="entry name" value="WD40_repeat_dom_sf"/>
</dbReference>
<dbReference type="OrthoDB" id="145878at2157"/>
<reference evidence="7 8" key="1">
    <citation type="journal article" date="2008" name="Genome Biol.">
        <title>A genomic analysis of the archaeal system Ignicoccus hospitalis-Nanoarchaeum equitans.</title>
        <authorList>
            <person name="Podar M."/>
            <person name="Anderson I."/>
            <person name="Makarova K.S."/>
            <person name="Elkins J.G."/>
            <person name="Ivanova N."/>
            <person name="Wall M.A."/>
            <person name="Lykidis A."/>
            <person name="Mavromatis K."/>
            <person name="Sun H."/>
            <person name="Hudson M.E."/>
            <person name="Chen W."/>
            <person name="Deciu C."/>
            <person name="Hutchison D."/>
            <person name="Eads J.R."/>
            <person name="Anderson A."/>
            <person name="Fernandes F."/>
            <person name="Szeto E."/>
            <person name="Lapidus A."/>
            <person name="Kyrpides N.C."/>
            <person name="Saier M.H.Jr."/>
            <person name="Richardson P.M."/>
            <person name="Rachel R."/>
            <person name="Huber H."/>
            <person name="Eisen J.A."/>
            <person name="Koonin E.V."/>
            <person name="Keller M."/>
            <person name="Stetter K.O."/>
        </authorList>
    </citation>
    <scope>NUCLEOTIDE SEQUENCE [LARGE SCALE GENOMIC DNA]</scope>
    <source>
        <strain evidence="8">KIN4/I / DSM 18386 / JCM 14125</strain>
    </source>
</reference>
<dbReference type="Proteomes" id="UP000000262">
    <property type="component" value="Chromosome"/>
</dbReference>
<evidence type="ECO:0000256" key="3">
    <source>
        <dbReference type="ARBA" id="ARBA00022737"/>
    </source>
</evidence>
<dbReference type="eggNOG" id="arCOG02491">
    <property type="taxonomic scope" value="Archaea"/>
</dbReference>
<feature type="domain" description="Anaphase-promoting complex subunit 4-like WD40" evidence="6">
    <location>
        <begin position="117"/>
        <end position="175"/>
    </location>
</feature>
<keyword evidence="3" id="KW-0677">Repeat</keyword>
<dbReference type="KEGG" id="iho:Igni_0561"/>
<dbReference type="GO" id="GO:0030991">
    <property type="term" value="C:intraciliary transport particle A"/>
    <property type="evidence" value="ECO:0007669"/>
    <property type="project" value="TreeGrafter"/>
</dbReference>
<name>A8A9Z1_IGNH4</name>
<dbReference type="HOGENOM" id="CLU_738905_0_0_2"/>